<name>A0A944CMA3_9BACI</name>
<dbReference type="Proteomes" id="UP000761411">
    <property type="component" value="Unassembled WGS sequence"/>
</dbReference>
<accession>A0A944CMA3</accession>
<dbReference type="GO" id="GO:0016874">
    <property type="term" value="F:ligase activity"/>
    <property type="evidence" value="ECO:0007669"/>
    <property type="project" value="UniProtKB-KW"/>
</dbReference>
<reference evidence="1 2" key="1">
    <citation type="journal article" date="2021" name="Microorganisms">
        <title>Bacterial Dimethylsulfoniopropionate Biosynthesis in the East China Sea.</title>
        <authorList>
            <person name="Liu J."/>
            <person name="Zhang Y."/>
            <person name="Liu J."/>
            <person name="Zhong H."/>
            <person name="Williams B.T."/>
            <person name="Zheng Y."/>
            <person name="Curson A.R.J."/>
            <person name="Sun C."/>
            <person name="Sun H."/>
            <person name="Song D."/>
            <person name="Wagner Mackenzie B."/>
            <person name="Bermejo Martinez A."/>
            <person name="Todd J.D."/>
            <person name="Zhang X.H."/>
        </authorList>
    </citation>
    <scope>NUCLEOTIDE SEQUENCE [LARGE SCALE GENOMIC DNA]</scope>
    <source>
        <strain evidence="1 2">ESS08</strain>
    </source>
</reference>
<comment type="caution">
    <text evidence="1">The sequence shown here is derived from an EMBL/GenBank/DDBJ whole genome shotgun (WGS) entry which is preliminary data.</text>
</comment>
<dbReference type="EMBL" id="QTKX01000002">
    <property type="protein sequence ID" value="MBS8265635.1"/>
    <property type="molecule type" value="Genomic_DNA"/>
</dbReference>
<dbReference type="AlphaFoldDB" id="A0A944CMA3"/>
<dbReference type="InterPro" id="IPR053158">
    <property type="entry name" value="CapK_Type1_Caps_Biosynth"/>
</dbReference>
<sequence>MGLLENLYDKSPIFFQNIMVTLSGYQRNKTRYGKVYYDYLDFLSEFDKWSLKEKLDFQREELVKFIQYTVNNSKFYRNLYKDVDIESIRTIDDLKQLPIVEKEMLRENINDVITIPYRGAIEGHTGGTTGKSLVVLFTPEDMMKRMAILDHFKARVGFVHRKMKRATFNGKHIIPPNQKKEVFWRYNASCKQMIYSSFHLTEKNMKYYIESLNKFKPHAIDGFFMSMCDIAGYIERHNIKLEFTPVAIFPTSETLTKSGRELLERVFNCKVYDQYASSEGAPFVTECKNQVLHMELGSGVFEHVKADSDEILVTSFTTHGTPLIRYRIGDSMVFGTENSSCHCGINAPVIKEIHGRKLDFLYTSDGAKINGGNIANLFKNMPNALIRAQTIQDKMGEIVIKLEVDKKLYKPEYDNLLKDEFIHKFGLNTKITIEHVPEIPREKSGKFRMIKNNVS</sequence>
<dbReference type="InterPro" id="IPR042099">
    <property type="entry name" value="ANL_N_sf"/>
</dbReference>
<evidence type="ECO:0000313" key="2">
    <source>
        <dbReference type="Proteomes" id="UP000761411"/>
    </source>
</evidence>
<protein>
    <submittedName>
        <fullName evidence="1">Phenylacetate--CoA ligase family protein</fullName>
    </submittedName>
</protein>
<evidence type="ECO:0000313" key="1">
    <source>
        <dbReference type="EMBL" id="MBS8265635.1"/>
    </source>
</evidence>
<dbReference type="Gene3D" id="3.40.50.12780">
    <property type="entry name" value="N-terminal domain of ligase-like"/>
    <property type="match status" value="1"/>
</dbReference>
<keyword evidence="2" id="KW-1185">Reference proteome</keyword>
<dbReference type="PANTHER" id="PTHR36932:SF1">
    <property type="entry name" value="CAPSULAR POLYSACCHARIDE BIOSYNTHESIS PROTEIN"/>
    <property type="match status" value="1"/>
</dbReference>
<gene>
    <name evidence="1" type="ORF">DYI25_14500</name>
</gene>
<organism evidence="1 2">
    <name type="scientific">Mesobacillus boroniphilus</name>
    <dbReference type="NCBI Taxonomy" id="308892"/>
    <lineage>
        <taxon>Bacteria</taxon>
        <taxon>Bacillati</taxon>
        <taxon>Bacillota</taxon>
        <taxon>Bacilli</taxon>
        <taxon>Bacillales</taxon>
        <taxon>Bacillaceae</taxon>
        <taxon>Mesobacillus</taxon>
    </lineage>
</organism>
<dbReference type="PANTHER" id="PTHR36932">
    <property type="entry name" value="CAPSULAR POLYSACCHARIDE BIOSYNTHESIS PROTEIN"/>
    <property type="match status" value="1"/>
</dbReference>
<proteinExistence type="predicted"/>
<keyword evidence="1" id="KW-0436">Ligase</keyword>
<dbReference type="RefSeq" id="WP_213370120.1">
    <property type="nucleotide sequence ID" value="NZ_QTKX01000002.1"/>
</dbReference>
<dbReference type="SUPFAM" id="SSF56801">
    <property type="entry name" value="Acetyl-CoA synthetase-like"/>
    <property type="match status" value="1"/>
</dbReference>